<evidence type="ECO:0000256" key="12">
    <source>
        <dbReference type="PIRSR" id="PIRSR619791-2"/>
    </source>
</evidence>
<evidence type="ECO:0000256" key="2">
    <source>
        <dbReference type="ARBA" id="ARBA00022617"/>
    </source>
</evidence>
<dbReference type="GO" id="GO:0006508">
    <property type="term" value="P:proteolysis"/>
    <property type="evidence" value="ECO:0007669"/>
    <property type="project" value="UniProtKB-KW"/>
</dbReference>
<dbReference type="InterPro" id="IPR019791">
    <property type="entry name" value="Haem_peroxidase_animal"/>
</dbReference>
<organism evidence="15 16">
    <name type="scientific">Polypterus senegalus</name>
    <name type="common">Senegal bichir</name>
    <dbReference type="NCBI Taxonomy" id="55291"/>
    <lineage>
        <taxon>Eukaryota</taxon>
        <taxon>Metazoa</taxon>
        <taxon>Chordata</taxon>
        <taxon>Craniata</taxon>
        <taxon>Vertebrata</taxon>
        <taxon>Euteleostomi</taxon>
        <taxon>Actinopterygii</taxon>
        <taxon>Polypteriformes</taxon>
        <taxon>Polypteridae</taxon>
        <taxon>Polypterus</taxon>
    </lineage>
</organism>
<evidence type="ECO:0000256" key="10">
    <source>
        <dbReference type="ARBA" id="ARBA00023157"/>
    </source>
</evidence>
<evidence type="ECO:0000256" key="3">
    <source>
        <dbReference type="ARBA" id="ARBA00022670"/>
    </source>
</evidence>
<evidence type="ECO:0000256" key="5">
    <source>
        <dbReference type="ARBA" id="ARBA00022729"/>
    </source>
</evidence>
<dbReference type="InterPro" id="IPR038765">
    <property type="entry name" value="Papain-like_cys_pep_sf"/>
</dbReference>
<evidence type="ECO:0000256" key="6">
    <source>
        <dbReference type="ARBA" id="ARBA00022786"/>
    </source>
</evidence>
<evidence type="ECO:0000313" key="16">
    <source>
        <dbReference type="Proteomes" id="UP000886611"/>
    </source>
</evidence>
<dbReference type="GO" id="GO:0020037">
    <property type="term" value="F:heme binding"/>
    <property type="evidence" value="ECO:0007669"/>
    <property type="project" value="InterPro"/>
</dbReference>
<dbReference type="SUPFAM" id="SSF54001">
    <property type="entry name" value="Cysteine proteinases"/>
    <property type="match status" value="1"/>
</dbReference>
<comment type="cofactor">
    <cofactor evidence="1">
        <name>heme b</name>
        <dbReference type="ChEBI" id="CHEBI:60344"/>
    </cofactor>
</comment>
<dbReference type="SUPFAM" id="SSF48113">
    <property type="entry name" value="Heme-dependent peroxidases"/>
    <property type="match status" value="1"/>
</dbReference>
<keyword evidence="16" id="KW-1185">Reference proteome</keyword>
<dbReference type="Pfam" id="PF03098">
    <property type="entry name" value="An_peroxidase"/>
    <property type="match status" value="1"/>
</dbReference>
<dbReference type="GO" id="GO:0046872">
    <property type="term" value="F:metal ion binding"/>
    <property type="evidence" value="ECO:0007669"/>
    <property type="project" value="UniProtKB-KW"/>
</dbReference>
<dbReference type="GO" id="GO:0004601">
    <property type="term" value="F:peroxidase activity"/>
    <property type="evidence" value="ECO:0007669"/>
    <property type="project" value="InterPro"/>
</dbReference>
<name>A0A8X7XHI6_POLSE</name>
<keyword evidence="2 12" id="KW-0349">Heme</keyword>
<evidence type="ECO:0000256" key="13">
    <source>
        <dbReference type="SAM" id="SignalP"/>
    </source>
</evidence>
<dbReference type="EMBL" id="JAATIS010000220">
    <property type="protein sequence ID" value="KAG2469265.1"/>
    <property type="molecule type" value="Genomic_DNA"/>
</dbReference>
<comment type="similarity">
    <text evidence="11">Belongs to the peroxidase family. XPO subfamily.</text>
</comment>
<dbReference type="PANTHER" id="PTHR11475:SF63">
    <property type="entry name" value="EOSINOPHIL PEROXIDASE"/>
    <property type="match status" value="1"/>
</dbReference>
<sequence length="948" mass="107827">MKPIFLAFISIAFAIQITNAVSDSVQTLGRPFIQRALQEAMQMVDAAYKYSRDADISKIEKRELSPFQLLSFSKRPSAETRTAVRAADYMEATLDIIHRKMSRIHKRSLNVTDLLSAEDLNVIARVTGCAAQTALPSCNTIPLVDKYRTISSVCNNKKSSRLGASNTPFTRWLPAQYDDGISIPRSWNLATKYSGFSLPLVRDVSNIILHTPNENLPQDNLYSFMLVLFGQWTDHDLTNTPTSPSIRSFNDGIDCSTSCQQAEPCFPVQIPPNDPRFEDTKSCIPFFRSAAACGTGYTGYIFGSSNVRFQINQLTSFIDASMIYGSTDSLANQLRDLTNDFGLMAVNQNYKDDGYDLLPFVNATKNFCATRSVVTKDPTAQEIQCFNAGDSRANENIALTAIHTMFLREHNRIAKIFRKLNPQWNGETIYQETRKVVGAFHQIMIYRDYLPIIIGPDAVNKYLSDYTGYDDSVDPSISSVFSTAAFRFAHLTIQPFIFRLDRSYQEHTLYPNVLLHKTFFTPWRIVFEGGIDPIIRGLISMPAKLNRQDRLMHDELRERLFQLTSQVALDLASLNLQRGRDHGLQGYNAWRGFCGLSQPKNEKELGEVLNNQTMAKTLIRLYGTPNNIDVWIGGIVEPFVPNGRVGPLFACLIGNQFQRIRDGDRFWWENTGIFTDSQKSALRNMSLHRIICDNTGVQEVPPSVFRYFPYNDNYTSCSDIPKFDFSAWKETTLGTHFLYRSNAFPINMSIEVITIDQRTVTYRVVSMPGDGTYLFHSLCYILHGHIRLTLGIRRNIVSYVLNDWDRFKVWTDDGTGNNYTTQEHYKSEMLKPFTYGSACELMAATELFGCRFQVYRNGQMFYTFRQPPMPLKHLRLTGDDFSSGHFDVYECLNSQKLDVKLSMKPVVYLQCLTDAECLFNTSPTNTVVIETNHETQTDYDNSNASCEI</sequence>
<dbReference type="InterPro" id="IPR010255">
    <property type="entry name" value="Haem_peroxidase_sf"/>
</dbReference>
<gene>
    <name evidence="15" type="primary">Mpo</name>
    <name evidence="15" type="ORF">GTO96_0004262</name>
</gene>
<proteinExistence type="inferred from homology"/>
<reference evidence="15 16" key="1">
    <citation type="journal article" date="2021" name="Cell">
        <title>Tracing the genetic footprints of vertebrate landing in non-teleost ray-finned fishes.</title>
        <authorList>
            <person name="Bi X."/>
            <person name="Wang K."/>
            <person name="Yang L."/>
            <person name="Pan H."/>
            <person name="Jiang H."/>
            <person name="Wei Q."/>
            <person name="Fang M."/>
            <person name="Yu H."/>
            <person name="Zhu C."/>
            <person name="Cai Y."/>
            <person name="He Y."/>
            <person name="Gan X."/>
            <person name="Zeng H."/>
            <person name="Yu D."/>
            <person name="Zhu Y."/>
            <person name="Jiang H."/>
            <person name="Qiu Q."/>
            <person name="Yang H."/>
            <person name="Zhang Y.E."/>
            <person name="Wang W."/>
            <person name="Zhu M."/>
            <person name="He S."/>
            <person name="Zhang G."/>
        </authorList>
    </citation>
    <scope>NUCLEOTIDE SEQUENCE [LARGE SCALE GENOMIC DNA]</scope>
    <source>
        <strain evidence="15">Bchr_013</strain>
    </source>
</reference>
<comment type="caution">
    <text evidence="15">The sequence shown here is derived from an EMBL/GenBank/DDBJ whole genome shotgun (WGS) entry which is preliminary data.</text>
</comment>
<dbReference type="InterPro" id="IPR003323">
    <property type="entry name" value="OTU_dom"/>
</dbReference>
<evidence type="ECO:0000259" key="14">
    <source>
        <dbReference type="PROSITE" id="PS50802"/>
    </source>
</evidence>
<feature type="binding site" description="axial binding residue" evidence="12">
    <location>
        <position position="490"/>
    </location>
    <ligand>
        <name>heme b</name>
        <dbReference type="ChEBI" id="CHEBI:60344"/>
    </ligand>
    <ligandPart>
        <name>Fe</name>
        <dbReference type="ChEBI" id="CHEBI:18248"/>
    </ligandPart>
</feature>
<dbReference type="GO" id="GO:0005615">
    <property type="term" value="C:extracellular space"/>
    <property type="evidence" value="ECO:0007669"/>
    <property type="project" value="TreeGrafter"/>
</dbReference>
<dbReference type="GO" id="GO:0008234">
    <property type="term" value="F:cysteine-type peptidase activity"/>
    <property type="evidence" value="ECO:0007669"/>
    <property type="project" value="UniProtKB-KW"/>
</dbReference>
<keyword evidence="6" id="KW-0833">Ubl conjugation pathway</keyword>
<dbReference type="Proteomes" id="UP000886611">
    <property type="component" value="Unassembled WGS sequence"/>
</dbReference>
<dbReference type="AlphaFoldDB" id="A0A8X7XHI6"/>
<evidence type="ECO:0000256" key="11">
    <source>
        <dbReference type="ARBA" id="ARBA00061342"/>
    </source>
</evidence>
<keyword evidence="7" id="KW-0788">Thiol protease</keyword>
<keyword evidence="9 12" id="KW-0408">Iron</keyword>
<keyword evidence="10" id="KW-1015">Disulfide bond</keyword>
<evidence type="ECO:0000256" key="9">
    <source>
        <dbReference type="ARBA" id="ARBA00023004"/>
    </source>
</evidence>
<evidence type="ECO:0000313" key="15">
    <source>
        <dbReference type="EMBL" id="KAG2469265.1"/>
    </source>
</evidence>
<keyword evidence="8" id="KW-0560">Oxidoreductase</keyword>
<dbReference type="Gene3D" id="1.10.640.10">
    <property type="entry name" value="Haem peroxidase domain superfamily, animal type"/>
    <property type="match status" value="1"/>
</dbReference>
<keyword evidence="4 12" id="KW-0479">Metal-binding</keyword>
<accession>A0A8X7XHI6</accession>
<dbReference type="GO" id="GO:0006979">
    <property type="term" value="P:response to oxidative stress"/>
    <property type="evidence" value="ECO:0007669"/>
    <property type="project" value="InterPro"/>
</dbReference>
<keyword evidence="7" id="KW-0378">Hydrolase</keyword>
<dbReference type="PANTHER" id="PTHR11475">
    <property type="entry name" value="OXIDASE/PEROXIDASE"/>
    <property type="match status" value="1"/>
</dbReference>
<protein>
    <submittedName>
        <fullName evidence="15">PERM Myeloperoxidase</fullName>
    </submittedName>
</protein>
<feature type="domain" description="OTU" evidence="14">
    <location>
        <begin position="762"/>
        <end position="892"/>
    </location>
</feature>
<evidence type="ECO:0000256" key="1">
    <source>
        <dbReference type="ARBA" id="ARBA00001970"/>
    </source>
</evidence>
<dbReference type="PROSITE" id="PS50292">
    <property type="entry name" value="PEROXIDASE_3"/>
    <property type="match status" value="1"/>
</dbReference>
<dbReference type="Gene3D" id="3.90.70.80">
    <property type="match status" value="1"/>
</dbReference>
<evidence type="ECO:0000256" key="4">
    <source>
        <dbReference type="ARBA" id="ARBA00022723"/>
    </source>
</evidence>
<dbReference type="PROSITE" id="PS50802">
    <property type="entry name" value="OTU"/>
    <property type="match status" value="1"/>
</dbReference>
<feature type="non-terminal residue" evidence="15">
    <location>
        <position position="1"/>
    </location>
</feature>
<feature type="chain" id="PRO_5036482632" evidence="13">
    <location>
        <begin position="21"/>
        <end position="948"/>
    </location>
</feature>
<dbReference type="CDD" id="cd22757">
    <property type="entry name" value="OTU_P87_VP80-like"/>
    <property type="match status" value="1"/>
</dbReference>
<evidence type="ECO:0000256" key="7">
    <source>
        <dbReference type="ARBA" id="ARBA00022807"/>
    </source>
</evidence>
<dbReference type="FunFam" id="1.10.640.10:FF:000001">
    <property type="entry name" value="Peroxidasin homolog"/>
    <property type="match status" value="1"/>
</dbReference>
<feature type="signal peptide" evidence="13">
    <location>
        <begin position="1"/>
        <end position="20"/>
    </location>
</feature>
<dbReference type="InterPro" id="IPR037120">
    <property type="entry name" value="Haem_peroxidase_sf_animal"/>
</dbReference>
<feature type="non-terminal residue" evidence="15">
    <location>
        <position position="948"/>
    </location>
</feature>
<evidence type="ECO:0000256" key="8">
    <source>
        <dbReference type="ARBA" id="ARBA00023002"/>
    </source>
</evidence>
<dbReference type="PRINTS" id="PR00457">
    <property type="entry name" value="ANPEROXIDASE"/>
</dbReference>
<keyword evidence="5 13" id="KW-0732">Signal</keyword>
<keyword evidence="3" id="KW-0645">Protease</keyword>